<dbReference type="InterPro" id="IPR050790">
    <property type="entry name" value="ExbB/TolQ_transport"/>
</dbReference>
<reference evidence="10" key="3">
    <citation type="submission" date="2020-02" db="EMBL/GenBank/DDBJ databases">
        <authorList>
            <person name="Sarangi A.N."/>
            <person name="Ghosh S."/>
            <person name="Mukherjee M."/>
            <person name="Tripathy S."/>
        </authorList>
    </citation>
    <scope>NUCLEOTIDE SEQUENCE</scope>
    <source>
        <strain evidence="10">BDU141951</strain>
    </source>
</reference>
<dbReference type="EMBL" id="JTHE02000003">
    <property type="protein sequence ID" value="NEV69893.1"/>
    <property type="molecule type" value="Genomic_DNA"/>
</dbReference>
<dbReference type="PANTHER" id="PTHR30625">
    <property type="entry name" value="PROTEIN TOLQ"/>
    <property type="match status" value="1"/>
</dbReference>
<evidence type="ECO:0000256" key="4">
    <source>
        <dbReference type="ARBA" id="ARBA00022692"/>
    </source>
</evidence>
<name>A0A0C1Y7I8_9CYAN</name>
<evidence type="ECO:0000256" key="2">
    <source>
        <dbReference type="ARBA" id="ARBA00022448"/>
    </source>
</evidence>
<dbReference type="PANTHER" id="PTHR30625:SF15">
    <property type="entry name" value="BIOPOLYMER TRANSPORT PROTEIN EXBB"/>
    <property type="match status" value="1"/>
</dbReference>
<dbReference type="GO" id="GO:0005886">
    <property type="term" value="C:plasma membrane"/>
    <property type="evidence" value="ECO:0007669"/>
    <property type="project" value="UniProtKB-SubCell"/>
</dbReference>
<evidence type="ECO:0000256" key="8">
    <source>
        <dbReference type="RuleBase" id="RU004057"/>
    </source>
</evidence>
<organism evidence="10">
    <name type="scientific">Lyngbya confervoides BDU141951</name>
    <dbReference type="NCBI Taxonomy" id="1574623"/>
    <lineage>
        <taxon>Bacteria</taxon>
        <taxon>Bacillati</taxon>
        <taxon>Cyanobacteriota</taxon>
        <taxon>Cyanophyceae</taxon>
        <taxon>Oscillatoriophycideae</taxon>
        <taxon>Oscillatoriales</taxon>
        <taxon>Microcoleaceae</taxon>
        <taxon>Lyngbya</taxon>
    </lineage>
</organism>
<protein>
    <submittedName>
        <fullName evidence="10">MotA/TolQ/ExbB proton channel family protein</fullName>
    </submittedName>
</protein>
<evidence type="ECO:0000256" key="1">
    <source>
        <dbReference type="ARBA" id="ARBA00004651"/>
    </source>
</evidence>
<keyword evidence="7" id="KW-0472">Membrane</keyword>
<keyword evidence="5 8" id="KW-0653">Protein transport</keyword>
<evidence type="ECO:0000256" key="3">
    <source>
        <dbReference type="ARBA" id="ARBA00022475"/>
    </source>
</evidence>
<reference evidence="10" key="2">
    <citation type="journal article" date="2015" name="Genome Announc.">
        <title>Draft Genome Sequence of Filamentous Marine Cyanobacterium Lyngbya confervoides Strain BDU141951.</title>
        <authorList>
            <person name="Chandrababunaidu M.M."/>
            <person name="Sen D."/>
            <person name="Tripathy S."/>
        </authorList>
    </citation>
    <scope>NUCLEOTIDE SEQUENCE</scope>
    <source>
        <strain evidence="10">BDU141951</strain>
    </source>
</reference>
<reference evidence="10" key="1">
    <citation type="submission" date="2014-11" db="EMBL/GenBank/DDBJ databases">
        <authorList>
            <person name="Malar M.C."/>
            <person name="Sen D."/>
            <person name="Tripathy S."/>
        </authorList>
    </citation>
    <scope>NUCLEOTIDE SEQUENCE</scope>
    <source>
        <strain evidence="10">BDU141951</strain>
    </source>
</reference>
<evidence type="ECO:0000256" key="7">
    <source>
        <dbReference type="ARBA" id="ARBA00023136"/>
    </source>
</evidence>
<dbReference type="GO" id="GO:0017038">
    <property type="term" value="P:protein import"/>
    <property type="evidence" value="ECO:0007669"/>
    <property type="project" value="TreeGrafter"/>
</dbReference>
<comment type="similarity">
    <text evidence="8">Belongs to the exbB/tolQ family.</text>
</comment>
<dbReference type="InterPro" id="IPR002898">
    <property type="entry name" value="MotA_ExbB_proton_chnl"/>
</dbReference>
<evidence type="ECO:0000256" key="5">
    <source>
        <dbReference type="ARBA" id="ARBA00022927"/>
    </source>
</evidence>
<gene>
    <name evidence="10" type="ORF">QQ91_022630</name>
</gene>
<keyword evidence="2 8" id="KW-0813">Transport</keyword>
<feature type="domain" description="MotA/TolQ/ExbB proton channel" evidence="9">
    <location>
        <begin position="69"/>
        <end position="187"/>
    </location>
</feature>
<dbReference type="Pfam" id="PF01618">
    <property type="entry name" value="MotA_ExbB"/>
    <property type="match status" value="1"/>
</dbReference>
<proteinExistence type="inferred from homology"/>
<dbReference type="AlphaFoldDB" id="A0A0C1Y7I8"/>
<evidence type="ECO:0000313" key="10">
    <source>
        <dbReference type="EMBL" id="NEV69893.1"/>
    </source>
</evidence>
<sequence length="228" mass="24890">MNIAELFARGGLAMWPLLFLSVLSLGTIIDRIWFWSRILTKEREVAGRVLEAARREWSAATEIAQRANKLPMGRFLYAPLSLESPDPEVFRLALETSADEELTVMRKGEKILEAVIALSPMIGLLGTVFGLINSLGSIDLSDLASDSTSGTVLGIGEALISTAAGLVIAIVSLAFYRLFQGFVFGQARVFRQSGSELELLYRQAWSVKARSPEGQQAQPAEVAQSDEN</sequence>
<keyword evidence="6" id="KW-1133">Transmembrane helix</keyword>
<evidence type="ECO:0000256" key="6">
    <source>
        <dbReference type="ARBA" id="ARBA00022989"/>
    </source>
</evidence>
<keyword evidence="3" id="KW-1003">Cell membrane</keyword>
<keyword evidence="4" id="KW-0812">Transmembrane</keyword>
<comment type="caution">
    <text evidence="10">The sequence shown here is derived from an EMBL/GenBank/DDBJ whole genome shotgun (WGS) entry which is preliminary data.</text>
</comment>
<accession>A0A0C1Y7I8</accession>
<comment type="subcellular location">
    <subcellularLocation>
        <location evidence="1">Cell membrane</location>
        <topology evidence="1">Multi-pass membrane protein</topology>
    </subcellularLocation>
    <subcellularLocation>
        <location evidence="8">Membrane</location>
        <topology evidence="8">Multi-pass membrane protein</topology>
    </subcellularLocation>
</comment>
<evidence type="ECO:0000259" key="9">
    <source>
        <dbReference type="Pfam" id="PF01618"/>
    </source>
</evidence>